<evidence type="ECO:0000256" key="4">
    <source>
        <dbReference type="ARBA" id="ARBA00022723"/>
    </source>
</evidence>
<evidence type="ECO:0000256" key="10">
    <source>
        <dbReference type="SAM" id="SignalP"/>
    </source>
</evidence>
<sequence length="1055" mass="117385">MWADRDHIKLFFKLAFYLSLLFTQKAQGLEDEPSVLPRHCTQLKTSIKVYGDYVRDEAGDTSNSITADIHNGTAEDNGFELRVRRASDGVMVSGWYEPGREYVVTLTNRYQWVGFRDAILWLEVGRQDSHMKVDPSLMKESNGGHTWCTLYLSRGRTFVYKGIILEFLSSTSILVLFNSFRLQLYASRALKTNKQSSQCQYHPSYLGTWIHHLSGNSATQSRFGCHSLTAERLNQARSWVTQLVLSWRAPNTLQTPVSDCPANPQLGCITIKSAVRARGGHNSVYAATGGLRKTLCPSVDRPPSPVLPAYMTEPEQIAGPSSKVSKGATGSMKLSSKDTMHMDNMQPMDCCACGSATYNLTFQGLWTRETHPRDWPVHNPGLLHWTNLIGASHMPGFRIYQFGEPASAGVSAVCAYGDTTVLKQSLGIAASNTGSISSVPTGTQRGAIGIGPLHSLISTPGMWSEETLTESRSTLVGVNRTHPLISFLSMLGPSPNWCAGVASQSVCQADCTWVKQLQIDLFPWDAGVRNGDTYIPKEADRKDIPDPIRYITADWMPNHPFTPNLPVARVTLERVLPREQWQCTSKLSDGVELFDSDGSTTVVGGRTAAKESERSQPVNSVVGDVTGGMMKKSRSHKAGSPSSGGLAGDSPLSDPSLAQMATFLCITDSWSQWNQCSVTCGVGRRERRRVMLVNKKNELCQHVPLIEEEPCEGRKRTCDFSSPCSLLPWTEWTPCNATCLDRNGQQTRRRYLVRPEERQQCEHLFVTAKEKQSNTVIEQRQCGPTDLECDPVTICGEGRKDGIACGNKIQAFYYSAVDHSCMPFEYLGCKGGRNRFATKEVCEKTCLGVVESLPAWRRERMALLQYQTSQIASDGTDRGKMTHMKPAEHCGQLMDPGEPCEYSRDQRIVAWYFSPRTRRCFEFVYLGCGGNKNRYADYKSCISDCLPQEWEKSQQMAKALAATSKRSKYKADLDAPASDSEVDEVTPTDLKSIDSLWGPKQDCQLTPWGGWSPCSATRSYQIGMRMRWRHIVRPARHGGQPCGILFEQEHCNGFT</sequence>
<dbReference type="InterPro" id="IPR044004">
    <property type="entry name" value="TSP1_spondin_dom"/>
</dbReference>
<dbReference type="InterPro" id="IPR036880">
    <property type="entry name" value="Kunitz_BPTI_sf"/>
</dbReference>
<dbReference type="PROSITE" id="PS50092">
    <property type="entry name" value="TSP1"/>
    <property type="match status" value="3"/>
</dbReference>
<reference evidence="13 14" key="1">
    <citation type="submission" date="2019-07" db="EMBL/GenBank/DDBJ databases">
        <title>Annotation for the trematode Paragonimus westermani.</title>
        <authorList>
            <person name="Choi Y.-J."/>
        </authorList>
    </citation>
    <scope>NUCLEOTIDE SEQUENCE [LARGE SCALE GENOMIC DNA]</scope>
    <source>
        <strain evidence="13">180907_Pwestermani</strain>
    </source>
</reference>
<dbReference type="SMART" id="SM00131">
    <property type="entry name" value="KU"/>
    <property type="match status" value="2"/>
</dbReference>
<dbReference type="GO" id="GO:0046872">
    <property type="term" value="F:metal ion binding"/>
    <property type="evidence" value="ECO:0007669"/>
    <property type="project" value="UniProtKB-KW"/>
</dbReference>
<evidence type="ECO:0000256" key="6">
    <source>
        <dbReference type="ARBA" id="ARBA00022889"/>
    </source>
</evidence>
<dbReference type="Proteomes" id="UP000699462">
    <property type="component" value="Unassembled WGS sequence"/>
</dbReference>
<feature type="domain" description="Spondin" evidence="12">
    <location>
        <begin position="346"/>
        <end position="560"/>
    </location>
</feature>
<dbReference type="NCBIfam" id="NF038123">
    <property type="entry name" value="NF038123_dom"/>
    <property type="match status" value="1"/>
</dbReference>
<dbReference type="EMBL" id="JTDF01000266">
    <property type="protein sequence ID" value="KAF8571898.1"/>
    <property type="molecule type" value="Genomic_DNA"/>
</dbReference>
<dbReference type="PROSITE" id="PS00280">
    <property type="entry name" value="BPTI_KUNITZ_1"/>
    <property type="match status" value="2"/>
</dbReference>
<evidence type="ECO:0000259" key="11">
    <source>
        <dbReference type="PROSITE" id="PS50279"/>
    </source>
</evidence>
<evidence type="ECO:0000313" key="14">
    <source>
        <dbReference type="Proteomes" id="UP000699462"/>
    </source>
</evidence>
<keyword evidence="2" id="KW-0964">Secreted</keyword>
<dbReference type="PROSITE" id="PS51020">
    <property type="entry name" value="SPONDIN"/>
    <property type="match status" value="1"/>
</dbReference>
<evidence type="ECO:0000259" key="12">
    <source>
        <dbReference type="PROSITE" id="PS51020"/>
    </source>
</evidence>
<keyword evidence="6" id="KW-0130">Cell adhesion</keyword>
<dbReference type="Gene3D" id="2.60.40.2130">
    <property type="entry name" value="F-spondin domain"/>
    <property type="match status" value="1"/>
</dbReference>
<comment type="caution">
    <text evidence="13">The sequence shown here is derived from an EMBL/GenBank/DDBJ whole genome shotgun (WGS) entry which is preliminary data.</text>
</comment>
<dbReference type="Pfam" id="PF06468">
    <property type="entry name" value="Spond_N"/>
    <property type="match status" value="1"/>
</dbReference>
<accession>A0A8T0DXM4</accession>
<dbReference type="InterPro" id="IPR002223">
    <property type="entry name" value="Kunitz_BPTI"/>
</dbReference>
<dbReference type="Gene3D" id="2.20.100.10">
    <property type="entry name" value="Thrombospondin type-1 (TSP1) repeat"/>
    <property type="match status" value="3"/>
</dbReference>
<dbReference type="Gene3D" id="4.10.410.10">
    <property type="entry name" value="Pancreatic trypsin inhibitor Kunitz domain"/>
    <property type="match status" value="2"/>
</dbReference>
<dbReference type="InterPro" id="IPR020901">
    <property type="entry name" value="Prtase_inh_Kunz-CS"/>
</dbReference>
<dbReference type="InterPro" id="IPR038678">
    <property type="entry name" value="Spondin_N_sf"/>
</dbReference>
<evidence type="ECO:0000256" key="5">
    <source>
        <dbReference type="ARBA" id="ARBA00022729"/>
    </source>
</evidence>
<dbReference type="InterPro" id="IPR009465">
    <property type="entry name" value="Spondin_N"/>
</dbReference>
<keyword evidence="14" id="KW-1185">Reference proteome</keyword>
<dbReference type="InterPro" id="IPR051418">
    <property type="entry name" value="Spondin/Thrombospondin_T1"/>
</dbReference>
<dbReference type="GO" id="GO:0031012">
    <property type="term" value="C:extracellular matrix"/>
    <property type="evidence" value="ECO:0007669"/>
    <property type="project" value="TreeGrafter"/>
</dbReference>
<evidence type="ECO:0008006" key="15">
    <source>
        <dbReference type="Google" id="ProtNLM"/>
    </source>
</evidence>
<dbReference type="CDD" id="cd00109">
    <property type="entry name" value="Kunitz-type"/>
    <property type="match status" value="1"/>
</dbReference>
<dbReference type="Pfam" id="PF19028">
    <property type="entry name" value="TSP1_spondin"/>
    <property type="match status" value="1"/>
</dbReference>
<evidence type="ECO:0000256" key="8">
    <source>
        <dbReference type="ARBA" id="ARBA00023180"/>
    </source>
</evidence>
<dbReference type="PANTHER" id="PTHR11311">
    <property type="entry name" value="SPONDIN"/>
    <property type="match status" value="1"/>
</dbReference>
<protein>
    <recommendedName>
        <fullName evidence="15">Spondin-1</fullName>
    </recommendedName>
</protein>
<dbReference type="OrthoDB" id="347314at2759"/>
<keyword evidence="3" id="KW-0272">Extracellular matrix</keyword>
<evidence type="ECO:0000256" key="3">
    <source>
        <dbReference type="ARBA" id="ARBA00022530"/>
    </source>
</evidence>
<gene>
    <name evidence="13" type="ORF">P879_00493</name>
</gene>
<dbReference type="Pfam" id="PF00090">
    <property type="entry name" value="TSP_1"/>
    <property type="match status" value="2"/>
</dbReference>
<keyword evidence="7" id="KW-1015">Disulfide bond</keyword>
<feature type="region of interest" description="Disordered" evidence="9">
    <location>
        <begin position="605"/>
        <end position="651"/>
    </location>
</feature>
<evidence type="ECO:0000256" key="1">
    <source>
        <dbReference type="ARBA" id="ARBA00004498"/>
    </source>
</evidence>
<organism evidence="13 14">
    <name type="scientific">Paragonimus westermani</name>
    <dbReference type="NCBI Taxonomy" id="34504"/>
    <lineage>
        <taxon>Eukaryota</taxon>
        <taxon>Metazoa</taxon>
        <taxon>Spiralia</taxon>
        <taxon>Lophotrochozoa</taxon>
        <taxon>Platyhelminthes</taxon>
        <taxon>Trematoda</taxon>
        <taxon>Digenea</taxon>
        <taxon>Plagiorchiida</taxon>
        <taxon>Troglotremata</taxon>
        <taxon>Troglotrematidae</taxon>
        <taxon>Paragonimus</taxon>
    </lineage>
</organism>
<feature type="chain" id="PRO_5035864217" description="Spondin-1" evidence="10">
    <location>
        <begin position="29"/>
        <end position="1055"/>
    </location>
</feature>
<dbReference type="AlphaFoldDB" id="A0A8T0DXM4"/>
<dbReference type="SUPFAM" id="SSF57362">
    <property type="entry name" value="BPTI-like"/>
    <property type="match status" value="2"/>
</dbReference>
<dbReference type="GO" id="GO:0004867">
    <property type="term" value="F:serine-type endopeptidase inhibitor activity"/>
    <property type="evidence" value="ECO:0007669"/>
    <property type="project" value="InterPro"/>
</dbReference>
<dbReference type="PROSITE" id="PS50279">
    <property type="entry name" value="BPTI_KUNITZ_2"/>
    <property type="match status" value="2"/>
</dbReference>
<keyword evidence="4" id="KW-0479">Metal-binding</keyword>
<dbReference type="Pfam" id="PF00014">
    <property type="entry name" value="Kunitz_BPTI"/>
    <property type="match status" value="2"/>
</dbReference>
<proteinExistence type="predicted"/>
<dbReference type="GO" id="GO:0007155">
    <property type="term" value="P:cell adhesion"/>
    <property type="evidence" value="ECO:0007669"/>
    <property type="project" value="UniProtKB-KW"/>
</dbReference>
<evidence type="ECO:0000256" key="2">
    <source>
        <dbReference type="ARBA" id="ARBA00022525"/>
    </source>
</evidence>
<feature type="domain" description="BPTI/Kunitz inhibitor" evidence="11">
    <location>
        <begin position="890"/>
        <end position="945"/>
    </location>
</feature>
<dbReference type="PANTHER" id="PTHR11311:SF16">
    <property type="entry name" value="SPONDIN-1"/>
    <property type="match status" value="1"/>
</dbReference>
<evidence type="ECO:0000256" key="9">
    <source>
        <dbReference type="SAM" id="MobiDB-lite"/>
    </source>
</evidence>
<feature type="domain" description="BPTI/Kunitz inhibitor" evidence="11">
    <location>
        <begin position="795"/>
        <end position="846"/>
    </location>
</feature>
<keyword evidence="8" id="KW-0325">Glycoprotein</keyword>
<evidence type="ECO:0000313" key="13">
    <source>
        <dbReference type="EMBL" id="KAF8571898.1"/>
    </source>
</evidence>
<keyword evidence="5 10" id="KW-0732">Signal</keyword>
<comment type="subcellular location">
    <subcellularLocation>
        <location evidence="1">Secreted</location>
        <location evidence="1">Extracellular space</location>
        <location evidence="1">Extracellular matrix</location>
    </subcellularLocation>
</comment>
<dbReference type="SUPFAM" id="SSF82895">
    <property type="entry name" value="TSP-1 type 1 repeat"/>
    <property type="match status" value="3"/>
</dbReference>
<feature type="signal peptide" evidence="10">
    <location>
        <begin position="1"/>
        <end position="28"/>
    </location>
</feature>
<dbReference type="InterPro" id="IPR036383">
    <property type="entry name" value="TSP1_rpt_sf"/>
</dbReference>
<dbReference type="InterPro" id="IPR000884">
    <property type="entry name" value="TSP1_rpt"/>
</dbReference>
<name>A0A8T0DXM4_9TREM</name>
<dbReference type="SMART" id="SM00209">
    <property type="entry name" value="TSP1"/>
    <property type="match status" value="3"/>
</dbReference>
<evidence type="ECO:0000256" key="7">
    <source>
        <dbReference type="ARBA" id="ARBA00023157"/>
    </source>
</evidence>